<reference evidence="2" key="1">
    <citation type="submission" date="2011-07" db="EMBL/GenBank/DDBJ databases">
        <authorList>
            <consortium name="Caenorhabditis brenneri Sequencing and Analysis Consortium"/>
            <person name="Wilson R.K."/>
        </authorList>
    </citation>
    <scope>NUCLEOTIDE SEQUENCE [LARGE SCALE GENOMIC DNA]</scope>
    <source>
        <strain evidence="2">PB2801</strain>
    </source>
</reference>
<accession>G0PBG7</accession>
<dbReference type="AlphaFoldDB" id="G0PBG7"/>
<dbReference type="InParanoid" id="G0PBG7"/>
<dbReference type="HOGENOM" id="CLU_1645219_0_0_1"/>
<dbReference type="EMBL" id="GL380211">
    <property type="protein sequence ID" value="EGT50477.1"/>
    <property type="molecule type" value="Genomic_DNA"/>
</dbReference>
<evidence type="ECO:0000313" key="1">
    <source>
        <dbReference type="EMBL" id="EGT50477.1"/>
    </source>
</evidence>
<gene>
    <name evidence="1" type="ORF">CAEBREN_21354</name>
</gene>
<name>G0PBG7_CAEBE</name>
<organism evidence="2">
    <name type="scientific">Caenorhabditis brenneri</name>
    <name type="common">Nematode worm</name>
    <dbReference type="NCBI Taxonomy" id="135651"/>
    <lineage>
        <taxon>Eukaryota</taxon>
        <taxon>Metazoa</taxon>
        <taxon>Ecdysozoa</taxon>
        <taxon>Nematoda</taxon>
        <taxon>Chromadorea</taxon>
        <taxon>Rhabditida</taxon>
        <taxon>Rhabditina</taxon>
        <taxon>Rhabditomorpha</taxon>
        <taxon>Rhabditoidea</taxon>
        <taxon>Rhabditidae</taxon>
        <taxon>Peloderinae</taxon>
        <taxon>Caenorhabditis</taxon>
    </lineage>
</organism>
<proteinExistence type="predicted"/>
<sequence length="161" mass="18200">MQRRVVDNAANHATPVAPPVAARRPVGPRVVLRTVSIDDMLANKAVENGGSQELQNVQKFVTWLFNHISGHEPQSEVIVAVTNFNTDMVTYLYNLDHATHPILGGAKQDYLFEFHHRVYGDHSAQNALYRLGMRCEARVRDDALEEEARLAELREERGKEN</sequence>
<evidence type="ECO:0000313" key="2">
    <source>
        <dbReference type="Proteomes" id="UP000008068"/>
    </source>
</evidence>
<dbReference type="Proteomes" id="UP000008068">
    <property type="component" value="Unassembled WGS sequence"/>
</dbReference>
<keyword evidence="2" id="KW-1185">Reference proteome</keyword>
<protein>
    <submittedName>
        <fullName evidence="1">Uncharacterized protein</fullName>
    </submittedName>
</protein>